<feature type="region of interest" description="Disordered" evidence="3">
    <location>
        <begin position="294"/>
        <end position="340"/>
    </location>
</feature>
<dbReference type="InterPro" id="IPR057541">
    <property type="entry name" value="PACS1/2_N"/>
</dbReference>
<feature type="domain" description="Phosphofurin acidic cluster sorting protein 1/2 N-terminal C2" evidence="5">
    <location>
        <begin position="7"/>
        <end position="174"/>
    </location>
</feature>
<dbReference type="PANTHER" id="PTHR13280:SF17">
    <property type="entry name" value="KRUEPPEL TARGET AT 95D, ISOFORM A"/>
    <property type="match status" value="1"/>
</dbReference>
<name>A0A0V0UGX7_9BILA</name>
<accession>A0A0V0UGX7</accession>
<protein>
    <submittedName>
        <fullName evidence="6">Phosphofurin acidic cluster sorting protein 1</fullName>
    </submittedName>
</protein>
<evidence type="ECO:0000259" key="5">
    <source>
        <dbReference type="Pfam" id="PF25332"/>
    </source>
</evidence>
<feature type="region of interest" description="Disordered" evidence="3">
    <location>
        <begin position="684"/>
        <end position="705"/>
    </location>
</feature>
<dbReference type="Pfam" id="PF10254">
    <property type="entry name" value="Pacs-1"/>
    <property type="match status" value="1"/>
</dbReference>
<evidence type="ECO:0000256" key="2">
    <source>
        <dbReference type="ARBA" id="ARBA00022553"/>
    </source>
</evidence>
<feature type="region of interest" description="Disordered" evidence="3">
    <location>
        <begin position="173"/>
        <end position="242"/>
    </location>
</feature>
<evidence type="ECO:0000256" key="3">
    <source>
        <dbReference type="SAM" id="MobiDB-lite"/>
    </source>
</evidence>
<dbReference type="AlphaFoldDB" id="A0A0V0UGX7"/>
<gene>
    <name evidence="6" type="primary">vha-17</name>
    <name evidence="6" type="ORF">T05_5133</name>
</gene>
<keyword evidence="7" id="KW-1185">Reference proteome</keyword>
<proteinExistence type="inferred from homology"/>
<reference evidence="6 7" key="1">
    <citation type="submission" date="2015-01" db="EMBL/GenBank/DDBJ databases">
        <title>Evolution of Trichinella species and genotypes.</title>
        <authorList>
            <person name="Korhonen P.K."/>
            <person name="Edoardo P."/>
            <person name="Giuseppe L.R."/>
            <person name="Gasser R.B."/>
        </authorList>
    </citation>
    <scope>NUCLEOTIDE SEQUENCE [LARGE SCALE GENOMIC DNA]</scope>
    <source>
        <strain evidence="6">ISS417</strain>
    </source>
</reference>
<comment type="similarity">
    <text evidence="1">Belongs to the PACS family.</text>
</comment>
<evidence type="ECO:0000313" key="6">
    <source>
        <dbReference type="EMBL" id="KRX50466.1"/>
    </source>
</evidence>
<dbReference type="Pfam" id="PF25332">
    <property type="entry name" value="C2_PACS_N"/>
    <property type="match status" value="1"/>
</dbReference>
<evidence type="ECO:0000313" key="7">
    <source>
        <dbReference type="Proteomes" id="UP000055048"/>
    </source>
</evidence>
<evidence type="ECO:0000256" key="1">
    <source>
        <dbReference type="ARBA" id="ARBA00008590"/>
    </source>
</evidence>
<feature type="compositionally biased region" description="Acidic residues" evidence="3">
    <location>
        <begin position="294"/>
        <end position="303"/>
    </location>
</feature>
<dbReference type="PANTHER" id="PTHR13280">
    <property type="entry name" value="PHOSPHOFURIN ACIDIC CLUSTER SORTING PROTEIN"/>
    <property type="match status" value="1"/>
</dbReference>
<keyword evidence="2" id="KW-0597">Phosphoprotein</keyword>
<feature type="compositionally biased region" description="Polar residues" evidence="3">
    <location>
        <begin position="304"/>
        <end position="313"/>
    </location>
</feature>
<feature type="compositionally biased region" description="Acidic residues" evidence="3">
    <location>
        <begin position="188"/>
        <end position="198"/>
    </location>
</feature>
<dbReference type="EMBL" id="JYDJ01000006">
    <property type="protein sequence ID" value="KRX50466.1"/>
    <property type="molecule type" value="Genomic_DNA"/>
</dbReference>
<organism evidence="6 7">
    <name type="scientific">Trichinella murrelli</name>
    <dbReference type="NCBI Taxonomy" id="144512"/>
    <lineage>
        <taxon>Eukaryota</taxon>
        <taxon>Metazoa</taxon>
        <taxon>Ecdysozoa</taxon>
        <taxon>Nematoda</taxon>
        <taxon>Enoplea</taxon>
        <taxon>Dorylaimia</taxon>
        <taxon>Trichinellida</taxon>
        <taxon>Trichinellidae</taxon>
        <taxon>Trichinella</taxon>
    </lineage>
</organism>
<evidence type="ECO:0000259" key="4">
    <source>
        <dbReference type="Pfam" id="PF10254"/>
    </source>
</evidence>
<dbReference type="GO" id="GO:0072659">
    <property type="term" value="P:protein localization to plasma membrane"/>
    <property type="evidence" value="ECO:0007669"/>
    <property type="project" value="TreeGrafter"/>
</dbReference>
<dbReference type="InterPro" id="IPR019381">
    <property type="entry name" value="PACS1/2_C"/>
</dbReference>
<comment type="caution">
    <text evidence="6">The sequence shown here is derived from an EMBL/GenBank/DDBJ whole genome shotgun (WGS) entry which is preliminary data.</text>
</comment>
<sequence length="896" mass="99280">MEKGRVVPMRLFATWEIDRACSSSVPRLCCIVLNRLTILRPFEQELSYLGFKRTLRSNDVAVLPVNGIVDVDLDISFTLQVKHCSIDFDEKLELYPHFVKKQSNRLIVMLQRRKKYKNRPMLGYKTLAAGAINLTDILQNAVVRELTLYSDDPNCASKPAGKLYILSLSSQPLDQDDSKAKDQSGGDLSDDEEEDWTGNEEGGASDSEPIVDDPSVGNLSRLKHSPRFGSQQQQQQQHQQMPVRFALHQKNLKQKFIALLKKFKIPEEESSGVDFGKKPAQQELEALFEELESLTDSGAEQENDTVSLRSTPKPSLRPYFPSRETLPTLRDVGSDDSKDSVENVFTGNGTTDSHSMFHVNYLVVVDVGQFASASADAEQKKQISSSLYYQSEISDIRKPSSARSIKSGSESSELRLKPVLHQNSAPLFDSPKLLRSVTASSSSAVLTSPASKQRQAAASASAVNIPSILEQIQCVFPADDESLPNSSNKNASNPRMIQLCLIGADHFFSYCLEFYTEYFGQKPNDWLNYIRFYPVACQYCVLWRYLVTTDRTYSSLFGDGFWREVWEKANLSENDVNEVVRRLQLYLSSAKLMLPLTISEAMIHLKSENASSAFKQIFVPFVVNVRLASAEPLSAAANSGDLPDLPSSSSGFSSAQVVSNNSSSLSGQVSSVQNMSTNLINARAADVSSAGHSSPPGSPHNEPLVDRLSNLITTSGSSDAKELQIEYWAPPNVHSVPGPSSLVGSSGLKTTEGVATKKDSQCFATSTLAKYSLKTTFRSLTISKSPSDPLVCLIEPFISSPHTLSLQFVKEKRKDKMLQKLGMKNKDRAEVEQKSQSVDGISRLICSSRQNSRMNLFIDGVEWSDVKFFQISALWQTHVKYFPVGIFQAETSKELN</sequence>
<feature type="domain" description="Phosphofurin acidic cluster sorting protein 1/2 C-terminal" evidence="4">
    <location>
        <begin position="487"/>
        <end position="889"/>
    </location>
</feature>
<feature type="compositionally biased region" description="Low complexity" evidence="3">
    <location>
        <begin position="231"/>
        <end position="240"/>
    </location>
</feature>
<dbReference type="Proteomes" id="UP000055048">
    <property type="component" value="Unassembled WGS sequence"/>
</dbReference>